<sequence>MARPEPALLDPARYPFRCAIDLRFGDLDLNMHVNNVAFAGLLEEGRVRFHRASGYRESLGPNSSVVASLAIEYLGEGRYPIPIAMHVAVLALGRTSHTLAQLLMQEDQPIVFARTVLVTSGPDGPVALGPDFRESAQRWMLAA</sequence>
<gene>
    <name evidence="1" type="ORF">PYV00_08475</name>
</gene>
<proteinExistence type="predicted"/>
<dbReference type="Proteomes" id="UP001216253">
    <property type="component" value="Unassembled WGS sequence"/>
</dbReference>
<dbReference type="EMBL" id="JARESE010000020">
    <property type="protein sequence ID" value="MDE8651756.1"/>
    <property type="molecule type" value="Genomic_DNA"/>
</dbReference>
<evidence type="ECO:0000313" key="1">
    <source>
        <dbReference type="EMBL" id="MDE8651756.1"/>
    </source>
</evidence>
<dbReference type="RefSeq" id="WP_275227849.1">
    <property type="nucleotide sequence ID" value="NZ_JARESE010000020.1"/>
</dbReference>
<reference evidence="1 2" key="1">
    <citation type="submission" date="2023-03" db="EMBL/GenBank/DDBJ databases">
        <title>NovoSphingobium album sp. nov. isolated from polycyclic aromatic hydrocarbons- and heavy-metal polluted soil.</title>
        <authorList>
            <person name="Liu Z."/>
            <person name="Wang K."/>
        </authorList>
    </citation>
    <scope>NUCLEOTIDE SEQUENCE [LARGE SCALE GENOMIC DNA]</scope>
    <source>
        <strain evidence="1 2">H3SJ31-1</strain>
    </source>
</reference>
<dbReference type="Pfam" id="PF13279">
    <property type="entry name" value="4HBT_2"/>
    <property type="match status" value="1"/>
</dbReference>
<dbReference type="InterPro" id="IPR029069">
    <property type="entry name" value="HotDog_dom_sf"/>
</dbReference>
<organism evidence="1 2">
    <name type="scientific">Novosphingobium album</name>
    <name type="common">ex Liu et al. 2023</name>
    <dbReference type="NCBI Taxonomy" id="3031130"/>
    <lineage>
        <taxon>Bacteria</taxon>
        <taxon>Pseudomonadati</taxon>
        <taxon>Pseudomonadota</taxon>
        <taxon>Alphaproteobacteria</taxon>
        <taxon>Sphingomonadales</taxon>
        <taxon>Sphingomonadaceae</taxon>
        <taxon>Novosphingobium</taxon>
    </lineage>
</organism>
<protein>
    <submittedName>
        <fullName evidence="1">Acyl-CoA thioesterase</fullName>
    </submittedName>
</protein>
<name>A0ABT5WNY6_9SPHN</name>
<evidence type="ECO:0000313" key="2">
    <source>
        <dbReference type="Proteomes" id="UP001216253"/>
    </source>
</evidence>
<dbReference type="SUPFAM" id="SSF54637">
    <property type="entry name" value="Thioesterase/thiol ester dehydrase-isomerase"/>
    <property type="match status" value="1"/>
</dbReference>
<keyword evidence="2" id="KW-1185">Reference proteome</keyword>
<dbReference type="CDD" id="cd00586">
    <property type="entry name" value="4HBT"/>
    <property type="match status" value="1"/>
</dbReference>
<comment type="caution">
    <text evidence="1">The sequence shown here is derived from an EMBL/GenBank/DDBJ whole genome shotgun (WGS) entry which is preliminary data.</text>
</comment>
<accession>A0ABT5WNY6</accession>
<dbReference type="Gene3D" id="3.10.129.10">
    <property type="entry name" value="Hotdog Thioesterase"/>
    <property type="match status" value="1"/>
</dbReference>